<keyword evidence="3" id="KW-1185">Reference proteome</keyword>
<evidence type="ECO:0000259" key="1">
    <source>
        <dbReference type="Pfam" id="PF10881"/>
    </source>
</evidence>
<dbReference type="InterPro" id="IPR024402">
    <property type="entry name" value="DUF2726"/>
</dbReference>
<reference evidence="2 3" key="1">
    <citation type="submission" date="2023-12" db="EMBL/GenBank/DDBJ databases">
        <title>Description of an unclassified Opitutus bacterium of Verrucomicrobiota.</title>
        <authorList>
            <person name="Zhang D.-F."/>
        </authorList>
    </citation>
    <scope>NUCLEOTIDE SEQUENCE [LARGE SCALE GENOMIC DNA]</scope>
    <source>
        <strain evidence="2 3">WL0086</strain>
    </source>
</reference>
<feature type="domain" description="DUF2726" evidence="1">
    <location>
        <begin position="45"/>
        <end position="166"/>
    </location>
</feature>
<sequence>MNTTPILLLAVVVAVVLVAFAAVALKSKVGEPKADAALYTLRPSIYSPAERSFLGVLDLIELGELTISSKVRLADIFEVKPGVDRRERQGAVNRITSKHVDFLLIQKSDGKPILGIELDDKSHQRGARVKRDEFVDTTFKSAGLPLLRVKVQATYDPRLVLSEIEKALIPSAPTSPDTQNV</sequence>
<name>A0ABZ1CB20_9BACT</name>
<evidence type="ECO:0000313" key="3">
    <source>
        <dbReference type="Proteomes" id="UP000738431"/>
    </source>
</evidence>
<organism evidence="2 3">
    <name type="scientific">Actomonas aquatica</name>
    <dbReference type="NCBI Taxonomy" id="2866162"/>
    <lineage>
        <taxon>Bacteria</taxon>
        <taxon>Pseudomonadati</taxon>
        <taxon>Verrucomicrobiota</taxon>
        <taxon>Opitutia</taxon>
        <taxon>Opitutales</taxon>
        <taxon>Opitutaceae</taxon>
        <taxon>Actomonas</taxon>
    </lineage>
</organism>
<dbReference type="EMBL" id="CP139781">
    <property type="protein sequence ID" value="WRQ88418.1"/>
    <property type="molecule type" value="Genomic_DNA"/>
</dbReference>
<gene>
    <name evidence="2" type="ORF">K1X11_003315</name>
</gene>
<dbReference type="Pfam" id="PF10881">
    <property type="entry name" value="DUF2726"/>
    <property type="match status" value="1"/>
</dbReference>
<dbReference type="RefSeq" id="WP_221032532.1">
    <property type="nucleotide sequence ID" value="NZ_CP139781.1"/>
</dbReference>
<proteinExistence type="predicted"/>
<accession>A0ABZ1CB20</accession>
<dbReference type="Proteomes" id="UP000738431">
    <property type="component" value="Chromosome"/>
</dbReference>
<evidence type="ECO:0000313" key="2">
    <source>
        <dbReference type="EMBL" id="WRQ88418.1"/>
    </source>
</evidence>
<protein>
    <submittedName>
        <fullName evidence="2">DUF2726 domain-containing protein</fullName>
    </submittedName>
</protein>